<keyword evidence="3" id="KW-1185">Reference proteome</keyword>
<dbReference type="AlphaFoldDB" id="A0A964BUV9"/>
<accession>A0A964BUV9</accession>
<proteinExistence type="predicted"/>
<dbReference type="PANTHER" id="PTHR36836:SF1">
    <property type="entry name" value="COLANIC ACID BIOSYNTHESIS PROTEIN WCAK"/>
    <property type="match status" value="1"/>
</dbReference>
<dbReference type="Pfam" id="PF04230">
    <property type="entry name" value="PS_pyruv_trans"/>
    <property type="match status" value="1"/>
</dbReference>
<dbReference type="PANTHER" id="PTHR36836">
    <property type="entry name" value="COLANIC ACID BIOSYNTHESIS PROTEIN WCAK"/>
    <property type="match status" value="1"/>
</dbReference>
<sequence>MTVTNANIAKATSQFLFMGNSSYHNRGCEAIVRGTMRILRNSFGDNIQVAAGSYGSAEDLFQQNATEMDRDVHNFLMRENPPRWSLSWWETKANRLLSQDRFAGANAPLKDKLDKIEAALILGGDTYSLDYGLPMRYLRNDHFVLKHQRPLFLWAASVGPFDKNPQFAEQMFEHLQSLTGVFVREEETLNYLADNGVKDNVRFVADPAFVMQPEEPSPNKLGFTIPEDAIGLNFSPLIAKYFLNRNIDAWKISSQDRQSWIDFCTDIVTELSHLTQRSIVLVPHVVHPNVSVDDYQLLKEIKDTAENDCSTPILLVPNTLNGMETKWVIGKTQVFAGARTHSTIAALSSCVPTLTMSFSIKAIGINRDLFNHTDYCLDTRTLNKKEFIERFCSILDNRQSIKNQLLQRVPEVQKRAMQAGEFLKEMV</sequence>
<organism evidence="2 3">
    <name type="scientific">Waterburya agarophytonicola KI4</name>
    <dbReference type="NCBI Taxonomy" id="2874699"/>
    <lineage>
        <taxon>Bacteria</taxon>
        <taxon>Bacillati</taxon>
        <taxon>Cyanobacteriota</taxon>
        <taxon>Cyanophyceae</taxon>
        <taxon>Pleurocapsales</taxon>
        <taxon>Hyellaceae</taxon>
        <taxon>Waterburya</taxon>
        <taxon>Waterburya agarophytonicola</taxon>
    </lineage>
</organism>
<feature type="domain" description="Polysaccharide pyruvyl transferase" evidence="1">
    <location>
        <begin position="25"/>
        <end position="357"/>
    </location>
</feature>
<comment type="caution">
    <text evidence="2">The sequence shown here is derived from an EMBL/GenBank/DDBJ whole genome shotgun (WGS) entry which is preliminary data.</text>
</comment>
<evidence type="ECO:0000259" key="1">
    <source>
        <dbReference type="Pfam" id="PF04230"/>
    </source>
</evidence>
<name>A0A964BUV9_9CYAN</name>
<evidence type="ECO:0000313" key="3">
    <source>
        <dbReference type="Proteomes" id="UP000729733"/>
    </source>
</evidence>
<dbReference type="InterPro" id="IPR007345">
    <property type="entry name" value="Polysacch_pyruvyl_Trfase"/>
</dbReference>
<keyword evidence="2" id="KW-0808">Transferase</keyword>
<dbReference type="EMBL" id="JADWDC010000095">
    <property type="protein sequence ID" value="MCC0179589.1"/>
    <property type="molecule type" value="Genomic_DNA"/>
</dbReference>
<protein>
    <submittedName>
        <fullName evidence="2">Polysaccharide pyruvyl transferase family protein</fullName>
    </submittedName>
</protein>
<dbReference type="Proteomes" id="UP000729733">
    <property type="component" value="Unassembled WGS sequence"/>
</dbReference>
<evidence type="ECO:0000313" key="2">
    <source>
        <dbReference type="EMBL" id="MCC0179589.1"/>
    </source>
</evidence>
<dbReference type="RefSeq" id="WP_229642689.1">
    <property type="nucleotide sequence ID" value="NZ_JADWDC010000095.1"/>
</dbReference>
<reference evidence="2" key="1">
    <citation type="journal article" date="2021" name="Antonie Van Leeuwenhoek">
        <title>Draft genome and description of Waterburya agarophytonicola gen. nov. sp. nov. (Pleurocapsales, Cyanobacteria): a seaweed symbiont.</title>
        <authorList>
            <person name="Bonthond G."/>
            <person name="Shalygin S."/>
            <person name="Bayer T."/>
            <person name="Weinberger F."/>
        </authorList>
    </citation>
    <scope>NUCLEOTIDE SEQUENCE</scope>
    <source>
        <strain evidence="2">KI4</strain>
    </source>
</reference>
<dbReference type="GO" id="GO:0016740">
    <property type="term" value="F:transferase activity"/>
    <property type="evidence" value="ECO:0007669"/>
    <property type="project" value="UniProtKB-KW"/>
</dbReference>
<gene>
    <name evidence="2" type="ORF">I4641_21775</name>
</gene>